<reference evidence="2 3" key="1">
    <citation type="submission" date="2018-11" db="EMBL/GenBank/DDBJ databases">
        <title>Genomic Encyclopedia of Type Strains, Phase IV (KMG-IV): sequencing the most valuable type-strain genomes for metagenomic binning, comparative biology and taxonomic classification.</title>
        <authorList>
            <person name="Goeker M."/>
        </authorList>
    </citation>
    <scope>NUCLEOTIDE SEQUENCE [LARGE SCALE GENOMIC DNA]</scope>
    <source>
        <strain evidence="2 3">DSM 21945</strain>
    </source>
</reference>
<dbReference type="EMBL" id="RJUL01000011">
    <property type="protein sequence ID" value="ROQ21939.1"/>
    <property type="molecule type" value="Genomic_DNA"/>
</dbReference>
<dbReference type="AlphaFoldDB" id="A0A3N1P1L3"/>
<dbReference type="RefSeq" id="WP_123422450.1">
    <property type="nucleotide sequence ID" value="NZ_RJUL01000011.1"/>
</dbReference>
<evidence type="ECO:0000313" key="2">
    <source>
        <dbReference type="EMBL" id="ROQ21939.1"/>
    </source>
</evidence>
<sequence>MAQQDTVELVDIFGDRYALVRAGSVSHRLLFGQSFTFIEPPERFLNRLAGEDHAVLASLLQLVDSLGTFGISPYTAKKRLVDALEAGEIKVYLLESDHWLQDAGGVPSQSSPPPELSREAPRSQQTGSRHAKAAAPSVKKAEAAIATDPGITGGKVARLEFMGAPATKSELDATEANNQREDSYSLKQQEQLMTNGAARTTREMLLAIESGHIPRYLVRVGPKKNFAHGTFANPNNEFAFAAEPADLRGLSAEEAMRKVGWTDEWIENCKGEEIVACIVDTHSSEEFQSVGNLEWSDLKVKATKNRRFMLDLRSQSISESDCERFFECAQSTPVGAMPTGLSKQDLVKYDAFRQTLSRRMSANSLYTGFGATMREDGTLGARELMLGNRQKLEGFKLDSVQHKVISLGVV</sequence>
<gene>
    <name evidence="2" type="ORF">EDC28_11141</name>
</gene>
<dbReference type="STRING" id="584787.GCA_001247655_03492"/>
<organism evidence="2 3">
    <name type="scientific">Gallaecimonas pentaromativorans</name>
    <dbReference type="NCBI Taxonomy" id="584787"/>
    <lineage>
        <taxon>Bacteria</taxon>
        <taxon>Pseudomonadati</taxon>
        <taxon>Pseudomonadota</taxon>
        <taxon>Gammaproteobacteria</taxon>
        <taxon>Enterobacterales</taxon>
        <taxon>Gallaecimonadaceae</taxon>
        <taxon>Gallaecimonas</taxon>
    </lineage>
</organism>
<name>A0A3N1P1L3_9GAMM</name>
<evidence type="ECO:0000256" key="1">
    <source>
        <dbReference type="SAM" id="MobiDB-lite"/>
    </source>
</evidence>
<dbReference type="Proteomes" id="UP000268033">
    <property type="component" value="Unassembled WGS sequence"/>
</dbReference>
<keyword evidence="3" id="KW-1185">Reference proteome</keyword>
<feature type="compositionally biased region" description="Low complexity" evidence="1">
    <location>
        <begin position="133"/>
        <end position="142"/>
    </location>
</feature>
<comment type="caution">
    <text evidence="2">The sequence shown here is derived from an EMBL/GenBank/DDBJ whole genome shotgun (WGS) entry which is preliminary data.</text>
</comment>
<accession>A0A3N1P1L3</accession>
<protein>
    <submittedName>
        <fullName evidence="2">Uncharacterized protein</fullName>
    </submittedName>
</protein>
<evidence type="ECO:0000313" key="3">
    <source>
        <dbReference type="Proteomes" id="UP000268033"/>
    </source>
</evidence>
<proteinExistence type="predicted"/>
<feature type="region of interest" description="Disordered" evidence="1">
    <location>
        <begin position="103"/>
        <end position="142"/>
    </location>
</feature>